<dbReference type="GO" id="GO:0047527">
    <property type="term" value="F:2,3-dihydroxybenzoate-serine ligase activity"/>
    <property type="evidence" value="ECO:0007669"/>
    <property type="project" value="TreeGrafter"/>
</dbReference>
<dbReference type="PANTHER" id="PTHR45527">
    <property type="entry name" value="NONRIBOSOMAL PEPTIDE SYNTHETASE"/>
    <property type="match status" value="1"/>
</dbReference>
<proteinExistence type="predicted"/>
<dbReference type="GO" id="GO:0009366">
    <property type="term" value="C:enterobactin synthetase complex"/>
    <property type="evidence" value="ECO:0007669"/>
    <property type="project" value="TreeGrafter"/>
</dbReference>
<gene>
    <name evidence="2" type="ORF">THIOM_002633</name>
</gene>
<evidence type="ECO:0000259" key="1">
    <source>
        <dbReference type="Pfam" id="PF00668"/>
    </source>
</evidence>
<protein>
    <submittedName>
        <fullName evidence="2">Amino acid adenylation</fullName>
    </submittedName>
</protein>
<dbReference type="Gene3D" id="3.30.559.10">
    <property type="entry name" value="Chloramphenicol acetyltransferase-like domain"/>
    <property type="match status" value="1"/>
</dbReference>
<comment type="caution">
    <text evidence="2">The sequence shown here is derived from an EMBL/GenBank/DDBJ whole genome shotgun (WGS) entry which is preliminary data.</text>
</comment>
<evidence type="ECO:0000313" key="3">
    <source>
        <dbReference type="Proteomes" id="UP000076962"/>
    </source>
</evidence>
<evidence type="ECO:0000313" key="2">
    <source>
        <dbReference type="EMBL" id="OAD21594.1"/>
    </source>
</evidence>
<accession>A0A176S0V7</accession>
<dbReference type="AlphaFoldDB" id="A0A176S0V7"/>
<feature type="domain" description="Condensation" evidence="1">
    <location>
        <begin position="12"/>
        <end position="205"/>
    </location>
</feature>
<dbReference type="PANTHER" id="PTHR45527:SF1">
    <property type="entry name" value="FATTY ACID SYNTHASE"/>
    <property type="match status" value="1"/>
</dbReference>
<organism evidence="2 3">
    <name type="scientific">Candidatus Thiomargarita nelsonii</name>
    <dbReference type="NCBI Taxonomy" id="1003181"/>
    <lineage>
        <taxon>Bacteria</taxon>
        <taxon>Pseudomonadati</taxon>
        <taxon>Pseudomonadota</taxon>
        <taxon>Gammaproteobacteria</taxon>
        <taxon>Thiotrichales</taxon>
        <taxon>Thiotrichaceae</taxon>
        <taxon>Thiomargarita</taxon>
    </lineage>
</organism>
<sequence length="227" mass="26732">MNMTETQYSLHPLTSPQREIWFDQILHEGVPLYNIGGYVKIPGAINPGLFEQAINLLVQKHDTLRTMLTESADEDGVPMQTYVEKLAVTVPMRDFSTKANPHETAIKWMQQRFIEPFELTEQPLFRYDLVKISDDYYYWLLQYHHLIIDGYGVAMLNRSLAEIYTQLANGQIPNLDSHSYISFIENDRAYVESAVFDKQRQYWLNKYPTPPEPLFNPRYRSHYKDKM</sequence>
<dbReference type="InterPro" id="IPR001242">
    <property type="entry name" value="Condensation_dom"/>
</dbReference>
<reference evidence="2 3" key="1">
    <citation type="submission" date="2016-05" db="EMBL/GenBank/DDBJ databases">
        <title>Single-cell genome of chain-forming Candidatus Thiomargarita nelsonii and comparison to other large sulfur-oxidizing bacteria.</title>
        <authorList>
            <person name="Winkel M."/>
            <person name="Salman V."/>
            <person name="Woyke T."/>
            <person name="Schulz-Vogt H."/>
            <person name="Richter M."/>
            <person name="Flood B."/>
            <person name="Bailey J."/>
            <person name="Amann R."/>
            <person name="Mussmann M."/>
        </authorList>
    </citation>
    <scope>NUCLEOTIDE SEQUENCE [LARGE SCALE GENOMIC DNA]</scope>
    <source>
        <strain evidence="2 3">THI036</strain>
    </source>
</reference>
<dbReference type="Proteomes" id="UP000076962">
    <property type="component" value="Unassembled WGS sequence"/>
</dbReference>
<dbReference type="EMBL" id="LUTY01001523">
    <property type="protein sequence ID" value="OAD21594.1"/>
    <property type="molecule type" value="Genomic_DNA"/>
</dbReference>
<dbReference type="InterPro" id="IPR023213">
    <property type="entry name" value="CAT-like_dom_sf"/>
</dbReference>
<name>A0A176S0V7_9GAMM</name>
<dbReference type="GO" id="GO:0043041">
    <property type="term" value="P:amino acid activation for nonribosomal peptide biosynthetic process"/>
    <property type="evidence" value="ECO:0007669"/>
    <property type="project" value="TreeGrafter"/>
</dbReference>
<dbReference type="Pfam" id="PF00668">
    <property type="entry name" value="Condensation"/>
    <property type="match status" value="1"/>
</dbReference>
<keyword evidence="3" id="KW-1185">Reference proteome</keyword>
<dbReference type="GO" id="GO:0031177">
    <property type="term" value="F:phosphopantetheine binding"/>
    <property type="evidence" value="ECO:0007669"/>
    <property type="project" value="TreeGrafter"/>
</dbReference>
<dbReference type="SUPFAM" id="SSF52777">
    <property type="entry name" value="CoA-dependent acyltransferases"/>
    <property type="match status" value="1"/>
</dbReference>
<feature type="non-terminal residue" evidence="2">
    <location>
        <position position="227"/>
    </location>
</feature>
<dbReference type="GO" id="GO:0009239">
    <property type="term" value="P:enterobactin biosynthetic process"/>
    <property type="evidence" value="ECO:0007669"/>
    <property type="project" value="TreeGrafter"/>
</dbReference>
<dbReference type="GO" id="GO:0005829">
    <property type="term" value="C:cytosol"/>
    <property type="evidence" value="ECO:0007669"/>
    <property type="project" value="TreeGrafter"/>
</dbReference>